<evidence type="ECO:0000313" key="3">
    <source>
        <dbReference type="EMBL" id="MDT0498559.1"/>
    </source>
</evidence>
<gene>
    <name evidence="3" type="primary">mobH</name>
    <name evidence="3" type="ORF">RM530_14505</name>
</gene>
<keyword evidence="4" id="KW-1185">Reference proteome</keyword>
<dbReference type="Pfam" id="PF07514">
    <property type="entry name" value="TraI_2"/>
    <property type="match status" value="1"/>
</dbReference>
<organism evidence="3 4">
    <name type="scientific">Banduia mediterranea</name>
    <dbReference type="NCBI Taxonomy" id="3075609"/>
    <lineage>
        <taxon>Bacteria</taxon>
        <taxon>Pseudomonadati</taxon>
        <taxon>Pseudomonadota</taxon>
        <taxon>Gammaproteobacteria</taxon>
        <taxon>Nevskiales</taxon>
        <taxon>Algiphilaceae</taxon>
        <taxon>Banduia</taxon>
    </lineage>
</organism>
<sequence length="558" mass="60249">MAASPRSPSTFAVLDPEALLAPHTHHLIQIRQQVGVPTAHWTTLYERLLLDFAAFVQMLPASEAHHHREAGGLLRHCLDTTLRALTIRRGVLLPAGAGTEQLAEKQDVWTYATATAALLHDLGKPVVDQAVTLFGADGRPLGRWNPLAGPMPAPATYAVEFIRGRRYRLHPRLPPMLVQFIVPSVGLEWISSDLDVFEAWLATISGGDSELAGELGRIVRQADGASVSGDLASSVSAAPATRQGPRPLGERLGIALRHLIDAQSLPLNRPGAAGWVFDEDLWLVSKRVLDALREELARESGGGGLPRNERLMDELQQSGIVAPNGDRAIWTATIELGEWRQRLTMLRVPLARLWTDPASRPPAAEGRAIPETGIAVEGEPGVSVAMPVQVASATDKRSPAFTETTEVELGDQATESVCTGPDQEIASGPAPLEDDFLHWISDGVRSGRLKVNTVDARVHVTEEGLLLVSPGIFRDYAGVDGWAAAQKKLQKLKRHLKTPEGTNIWTYRVSGERKSSAQLKGLLFPNASALFGLRLPEPNPHLALAKPLNHTEAAADGS</sequence>
<dbReference type="SUPFAM" id="SSF46785">
    <property type="entry name" value="Winged helix' DNA-binding domain"/>
    <property type="match status" value="1"/>
</dbReference>
<evidence type="ECO:0000313" key="4">
    <source>
        <dbReference type="Proteomes" id="UP001254608"/>
    </source>
</evidence>
<dbReference type="NCBIfam" id="NF041494">
    <property type="entry name" value="MobH"/>
    <property type="match status" value="1"/>
</dbReference>
<accession>A0ABU2WL02</accession>
<comment type="caution">
    <text evidence="3">The sequence shown here is derived from an EMBL/GenBank/DDBJ whole genome shotgun (WGS) entry which is preliminary data.</text>
</comment>
<dbReference type="Pfam" id="PF07515">
    <property type="entry name" value="TraI_2_C"/>
    <property type="match status" value="1"/>
</dbReference>
<proteinExistence type="predicted"/>
<dbReference type="InterPro" id="IPR011093">
    <property type="entry name" value="TraI_2_C"/>
</dbReference>
<dbReference type="InterPro" id="IPR011119">
    <property type="entry name" value="Unchr_helicase_relaxase_TraI"/>
</dbReference>
<name>A0ABU2WL02_9GAMM</name>
<dbReference type="NCBIfam" id="TIGR03760">
    <property type="entry name" value="ICE_TraI_Pfluor"/>
    <property type="match status" value="1"/>
</dbReference>
<evidence type="ECO:0000259" key="2">
    <source>
        <dbReference type="Pfam" id="PF07515"/>
    </source>
</evidence>
<dbReference type="EMBL" id="JAVRIC010000023">
    <property type="protein sequence ID" value="MDT0498559.1"/>
    <property type="molecule type" value="Genomic_DNA"/>
</dbReference>
<protein>
    <submittedName>
        <fullName evidence="3">MobH family relaxase</fullName>
    </submittedName>
</protein>
<reference evidence="3 4" key="1">
    <citation type="submission" date="2023-09" db="EMBL/GenBank/DDBJ databases">
        <authorList>
            <person name="Rey-Velasco X."/>
        </authorList>
    </citation>
    <scope>NUCLEOTIDE SEQUENCE [LARGE SCALE GENOMIC DNA]</scope>
    <source>
        <strain evidence="3 4">W345</strain>
    </source>
</reference>
<dbReference type="Proteomes" id="UP001254608">
    <property type="component" value="Unassembled WGS sequence"/>
</dbReference>
<feature type="domain" description="Uncharacterised" evidence="1">
    <location>
        <begin position="17"/>
        <end position="326"/>
    </location>
</feature>
<feature type="domain" description="Putative conjugal transfer nickase/helicase TraI C-terminal" evidence="2">
    <location>
        <begin position="434"/>
        <end position="543"/>
    </location>
</feature>
<dbReference type="InterPro" id="IPR036388">
    <property type="entry name" value="WH-like_DNA-bd_sf"/>
</dbReference>
<evidence type="ECO:0000259" key="1">
    <source>
        <dbReference type="Pfam" id="PF07514"/>
    </source>
</evidence>
<dbReference type="RefSeq" id="WP_311365969.1">
    <property type="nucleotide sequence ID" value="NZ_JAVRIC010000023.1"/>
</dbReference>
<dbReference type="InterPro" id="IPR036390">
    <property type="entry name" value="WH_DNA-bd_sf"/>
</dbReference>
<dbReference type="InterPro" id="IPR022391">
    <property type="entry name" value="ICE_relaxase_PFGI-1"/>
</dbReference>
<dbReference type="Gene3D" id="2.40.10.200">
    <property type="entry name" value="STY4665 C-terminal domain-like"/>
    <property type="match status" value="1"/>
</dbReference>
<dbReference type="Gene3D" id="1.10.3210.40">
    <property type="match status" value="1"/>
</dbReference>
<dbReference type="Gene3D" id="1.10.10.10">
    <property type="entry name" value="Winged helix-like DNA-binding domain superfamily/Winged helix DNA-binding domain"/>
    <property type="match status" value="1"/>
</dbReference>